<gene>
    <name evidence="3" type="ORF">F4Y08_07935</name>
</gene>
<proteinExistence type="predicted"/>
<organism evidence="3">
    <name type="scientific">Caldilineaceae bacterium SB0662_bin_9</name>
    <dbReference type="NCBI Taxonomy" id="2605258"/>
    <lineage>
        <taxon>Bacteria</taxon>
        <taxon>Bacillati</taxon>
        <taxon>Chloroflexota</taxon>
        <taxon>Caldilineae</taxon>
        <taxon>Caldilineales</taxon>
        <taxon>Caldilineaceae</taxon>
    </lineage>
</organism>
<comment type="caution">
    <text evidence="3">The sequence shown here is derived from an EMBL/GenBank/DDBJ whole genome shotgun (WGS) entry which is preliminary data.</text>
</comment>
<protein>
    <recommendedName>
        <fullName evidence="2">Solute-binding protein family 5 domain-containing protein</fullName>
    </recommendedName>
</protein>
<dbReference type="PANTHER" id="PTHR30290:SF62">
    <property type="entry name" value="OLIGOPEPTIDE ABC TRANSPORTER, PERIPLASMIC OLIGOPEPTIDE-BINDING PROTEIN"/>
    <property type="match status" value="1"/>
</dbReference>
<dbReference type="EMBL" id="VXPY01000053">
    <property type="protein sequence ID" value="MYD90255.1"/>
    <property type="molecule type" value="Genomic_DNA"/>
</dbReference>
<dbReference type="GO" id="GO:1904680">
    <property type="term" value="F:peptide transmembrane transporter activity"/>
    <property type="evidence" value="ECO:0007669"/>
    <property type="project" value="TreeGrafter"/>
</dbReference>
<keyword evidence="1" id="KW-0732">Signal</keyword>
<dbReference type="Pfam" id="PF00496">
    <property type="entry name" value="SBP_bac_5"/>
    <property type="match status" value="1"/>
</dbReference>
<dbReference type="PANTHER" id="PTHR30290">
    <property type="entry name" value="PERIPLASMIC BINDING COMPONENT OF ABC TRANSPORTER"/>
    <property type="match status" value="1"/>
</dbReference>
<name>A0A6B1DTX1_9CHLR</name>
<dbReference type="SUPFAM" id="SSF53850">
    <property type="entry name" value="Periplasmic binding protein-like II"/>
    <property type="match status" value="1"/>
</dbReference>
<evidence type="ECO:0000313" key="3">
    <source>
        <dbReference type="EMBL" id="MYD90255.1"/>
    </source>
</evidence>
<evidence type="ECO:0000256" key="1">
    <source>
        <dbReference type="SAM" id="SignalP"/>
    </source>
</evidence>
<evidence type="ECO:0000259" key="2">
    <source>
        <dbReference type="Pfam" id="PF00496"/>
    </source>
</evidence>
<feature type="chain" id="PRO_5025400629" description="Solute-binding protein family 5 domain-containing protein" evidence="1">
    <location>
        <begin position="22"/>
        <end position="672"/>
    </location>
</feature>
<dbReference type="InterPro" id="IPR039424">
    <property type="entry name" value="SBP_5"/>
</dbReference>
<dbReference type="Gene3D" id="3.40.190.10">
    <property type="entry name" value="Periplasmic binding protein-like II"/>
    <property type="match status" value="1"/>
</dbReference>
<feature type="signal peptide" evidence="1">
    <location>
        <begin position="1"/>
        <end position="21"/>
    </location>
</feature>
<dbReference type="InterPro" id="IPR000914">
    <property type="entry name" value="SBP_5_dom"/>
</dbReference>
<dbReference type="Gene3D" id="3.10.105.10">
    <property type="entry name" value="Dipeptide-binding Protein, Domain 3"/>
    <property type="match status" value="1"/>
</dbReference>
<dbReference type="AlphaFoldDB" id="A0A6B1DTX1"/>
<feature type="domain" description="Solute-binding protein family 5" evidence="2">
    <location>
        <begin position="136"/>
        <end position="562"/>
    </location>
</feature>
<dbReference type="GO" id="GO:0015833">
    <property type="term" value="P:peptide transport"/>
    <property type="evidence" value="ECO:0007669"/>
    <property type="project" value="TreeGrafter"/>
</dbReference>
<dbReference type="PROSITE" id="PS51257">
    <property type="entry name" value="PROKAR_LIPOPROTEIN"/>
    <property type="match status" value="1"/>
</dbReference>
<accession>A0A6B1DTX1</accession>
<reference evidence="3" key="1">
    <citation type="submission" date="2019-09" db="EMBL/GenBank/DDBJ databases">
        <title>Characterisation of the sponge microbiome using genome-centric metagenomics.</title>
        <authorList>
            <person name="Engelberts J.P."/>
            <person name="Robbins S.J."/>
            <person name="De Goeij J.M."/>
            <person name="Aranda M."/>
            <person name="Bell S.C."/>
            <person name="Webster N.S."/>
        </authorList>
    </citation>
    <scope>NUCLEOTIDE SEQUENCE</scope>
    <source>
        <strain evidence="3">SB0662_bin_9</strain>
    </source>
</reference>
<sequence length="672" mass="75287">MKTSFKAGLLAALLLALLAVAACGAPAGPAAEAPAEDAAPAAAEETMAGNPLESPVLWDRVASGELPPLEDRLPNEPFVVGPGVLLPEDHVDWQPGNFGGTLRTLHFRPDWNPDTFVGMNEPLLSAPGLGVQGIRGNVLKGYEVSNNNQTFVFHMREGLKWSDGSLVTAEDARFVAEDIYGNEFLTPSFPRRFRTRNDPTGTPMTFQMIDDYTFQVDFDAPYGGFLRALTIETWNGWTELVRPSAYLKQFHADHLENGIEDLRDQLNEMNLTDEWNQVFTANDCVNWHVNQEKCMVGRSPVITPWQRVEAAEPGLLVFERNPYYYKVDTEGQQLPYIDKMVSKLVEDVEMVNTGILTGEADFMRESTGLVKIPLYVENGPAGGYRHQLLDMHVDSSSIWINQTYNAEADPLAAAFRDVVSNIEFRQAVSLAVNRDEMIETLYYGYATKPLDTVGADLSTQDLDRANALLDSIGLDQKDDDGYRLYPSGEPFELLIEHGAHAPDLEPASELVGEYLGDIGIRALVKKLDPTLWSQRLNNNELQSTVFWAHDQGWDNNWTSDTIQRGGYAWWQYMNAAEENRDPAWEPPQWVQDAYALDVARWGSVSGGDEYNEFKDQGNAWHRENLPEITIVENVKYPLIVSLNMANVATEGFAIAQNFAMEQLYYLNPEENQ</sequence>